<dbReference type="SMART" id="SM00563">
    <property type="entry name" value="PlsC"/>
    <property type="match status" value="1"/>
</dbReference>
<evidence type="ECO:0000256" key="1">
    <source>
        <dbReference type="ARBA" id="ARBA00005189"/>
    </source>
</evidence>
<dbReference type="Pfam" id="PF01553">
    <property type="entry name" value="Acyltransferase"/>
    <property type="match status" value="1"/>
</dbReference>
<keyword evidence="3" id="KW-0808">Transferase</keyword>
<keyword evidence="8" id="KW-1185">Reference proteome</keyword>
<feature type="domain" description="Phospholipid/glycerol acyltransferase" evidence="6">
    <location>
        <begin position="1"/>
        <end position="103"/>
    </location>
</feature>
<protein>
    <recommendedName>
        <fullName evidence="6">Phospholipid/glycerol acyltransferase domain-containing protein</fullName>
    </recommendedName>
</protein>
<proteinExistence type="predicted"/>
<dbReference type="CDD" id="cd07989">
    <property type="entry name" value="LPLAT_AGPAT-like"/>
    <property type="match status" value="1"/>
</dbReference>
<dbReference type="Proteomes" id="UP001320209">
    <property type="component" value="Chromosome"/>
</dbReference>
<gene>
    <name evidence="7" type="ORF">HYD_5580</name>
</gene>
<sequence length="179" mass="20064">MSYIDIVVIGSVVPARFISKSDVRNWPIIGWLSGMFGTIFVDRKPSSTRASVANICNAVNNRDNVVLFPEGTTSDGCRILPFKSSFFKLPRECVIQPIFLEYKEFNGFPAKRADKKNYSWIGAETAMLPHLIRIMETRRVKACVRILPVISQTESCCDRKALADLSHKSLLSASRGVHI</sequence>
<evidence type="ECO:0000256" key="3">
    <source>
        <dbReference type="ARBA" id="ARBA00022679"/>
    </source>
</evidence>
<accession>A0ABM7V9F1</accession>
<dbReference type="PANTHER" id="PTHR10434">
    <property type="entry name" value="1-ACYL-SN-GLYCEROL-3-PHOSPHATE ACYLTRANSFERASE"/>
    <property type="match status" value="1"/>
</dbReference>
<evidence type="ECO:0000259" key="6">
    <source>
        <dbReference type="SMART" id="SM00563"/>
    </source>
</evidence>
<dbReference type="EMBL" id="AP025225">
    <property type="protein sequence ID" value="BDB96425.1"/>
    <property type="molecule type" value="Genomic_DNA"/>
</dbReference>
<dbReference type="SUPFAM" id="SSF69593">
    <property type="entry name" value="Glycerol-3-phosphate (1)-acyltransferase"/>
    <property type="match status" value="1"/>
</dbReference>
<name>A0ABM7V9F1_9PROT</name>
<keyword evidence="2" id="KW-0444">Lipid biosynthesis</keyword>
<comment type="pathway">
    <text evidence="1">Lipid metabolism.</text>
</comment>
<evidence type="ECO:0000313" key="7">
    <source>
        <dbReference type="EMBL" id="BDB96425.1"/>
    </source>
</evidence>
<dbReference type="InterPro" id="IPR002123">
    <property type="entry name" value="Plipid/glycerol_acylTrfase"/>
</dbReference>
<evidence type="ECO:0000256" key="4">
    <source>
        <dbReference type="ARBA" id="ARBA00023098"/>
    </source>
</evidence>
<dbReference type="PANTHER" id="PTHR10434:SF64">
    <property type="entry name" value="1-ACYL-SN-GLYCEROL-3-PHOSPHATE ACYLTRANSFERASE-RELATED"/>
    <property type="match status" value="1"/>
</dbReference>
<reference evidence="7" key="1">
    <citation type="submission" date="2021-10" db="EMBL/GenBank/DDBJ databases">
        <title>Genome Sequence of The Candidatus Hydrogeosomobacter endosymbioticus, an Intracellular Bacterial Symbiont of the Anaerobic Ciliate GW7.</title>
        <authorList>
            <person name="Shiohama Y."/>
            <person name="Shinzato N."/>
        </authorList>
    </citation>
    <scope>NUCLEOTIDE SEQUENCE [LARGE SCALE GENOMIC DNA]</scope>
    <source>
        <strain evidence="7">200920</strain>
    </source>
</reference>
<evidence type="ECO:0000313" key="8">
    <source>
        <dbReference type="Proteomes" id="UP001320209"/>
    </source>
</evidence>
<keyword evidence="5" id="KW-0012">Acyltransferase</keyword>
<keyword evidence="4" id="KW-0443">Lipid metabolism</keyword>
<evidence type="ECO:0000256" key="5">
    <source>
        <dbReference type="ARBA" id="ARBA00023315"/>
    </source>
</evidence>
<organism evidence="7 8">
    <name type="scientific">Candidatus Hydrogenosomobacter endosymbioticus</name>
    <dbReference type="NCBI Taxonomy" id="2558174"/>
    <lineage>
        <taxon>Bacteria</taxon>
        <taxon>Pseudomonadati</taxon>
        <taxon>Pseudomonadota</taxon>
        <taxon>Alphaproteobacteria</taxon>
        <taxon>Holosporales</taxon>
        <taxon>Holosporaceae</taxon>
        <taxon>Candidatus Hydrogenosomobacter</taxon>
    </lineage>
</organism>
<evidence type="ECO:0000256" key="2">
    <source>
        <dbReference type="ARBA" id="ARBA00022516"/>
    </source>
</evidence>